<dbReference type="AlphaFoldDB" id="X0SN35"/>
<proteinExistence type="predicted"/>
<organism evidence="1">
    <name type="scientific">marine sediment metagenome</name>
    <dbReference type="NCBI Taxonomy" id="412755"/>
    <lineage>
        <taxon>unclassified sequences</taxon>
        <taxon>metagenomes</taxon>
        <taxon>ecological metagenomes</taxon>
    </lineage>
</organism>
<comment type="caution">
    <text evidence="1">The sequence shown here is derived from an EMBL/GenBank/DDBJ whole genome shotgun (WGS) entry which is preliminary data.</text>
</comment>
<gene>
    <name evidence="1" type="ORF">S01H1_11176</name>
</gene>
<protein>
    <submittedName>
        <fullName evidence="1">Uncharacterized protein</fullName>
    </submittedName>
</protein>
<dbReference type="EMBL" id="BARS01005694">
    <property type="protein sequence ID" value="GAF77297.1"/>
    <property type="molecule type" value="Genomic_DNA"/>
</dbReference>
<reference evidence="1" key="1">
    <citation type="journal article" date="2014" name="Front. Microbiol.">
        <title>High frequency of phylogenetically diverse reductive dehalogenase-homologous genes in deep subseafloor sedimentary metagenomes.</title>
        <authorList>
            <person name="Kawai M."/>
            <person name="Futagami T."/>
            <person name="Toyoda A."/>
            <person name="Takaki Y."/>
            <person name="Nishi S."/>
            <person name="Hori S."/>
            <person name="Arai W."/>
            <person name="Tsubouchi T."/>
            <person name="Morono Y."/>
            <person name="Uchiyama I."/>
            <person name="Ito T."/>
            <person name="Fujiyama A."/>
            <person name="Inagaki F."/>
            <person name="Takami H."/>
        </authorList>
    </citation>
    <scope>NUCLEOTIDE SEQUENCE</scope>
    <source>
        <strain evidence="1">Expedition CK06-06</strain>
    </source>
</reference>
<evidence type="ECO:0000313" key="1">
    <source>
        <dbReference type="EMBL" id="GAF77297.1"/>
    </source>
</evidence>
<sequence>MENSIINLANSLNSSQEVIEHLRESLGMVDAEIIKEITTATPSAETAESIMNRSSGNIEFFFWWNDKRYYRDGEAV</sequence>
<accession>X0SN35</accession>
<name>X0SN35_9ZZZZ</name>